<accession>A0A834WKQ8</accession>
<keyword evidence="2" id="KW-1185">Reference proteome</keyword>
<organism evidence="1 2">
    <name type="scientific">Senna tora</name>
    <dbReference type="NCBI Taxonomy" id="362788"/>
    <lineage>
        <taxon>Eukaryota</taxon>
        <taxon>Viridiplantae</taxon>
        <taxon>Streptophyta</taxon>
        <taxon>Embryophyta</taxon>
        <taxon>Tracheophyta</taxon>
        <taxon>Spermatophyta</taxon>
        <taxon>Magnoliopsida</taxon>
        <taxon>eudicotyledons</taxon>
        <taxon>Gunneridae</taxon>
        <taxon>Pentapetalae</taxon>
        <taxon>rosids</taxon>
        <taxon>fabids</taxon>
        <taxon>Fabales</taxon>
        <taxon>Fabaceae</taxon>
        <taxon>Caesalpinioideae</taxon>
        <taxon>Cassia clade</taxon>
        <taxon>Senna</taxon>
    </lineage>
</organism>
<dbReference type="EMBL" id="JAAIUW010000006">
    <property type="protein sequence ID" value="KAF7826895.1"/>
    <property type="molecule type" value="Genomic_DNA"/>
</dbReference>
<proteinExistence type="predicted"/>
<dbReference type="Proteomes" id="UP000634136">
    <property type="component" value="Unassembled WGS sequence"/>
</dbReference>
<name>A0A834WKQ8_9FABA</name>
<dbReference type="AlphaFoldDB" id="A0A834WKQ8"/>
<protein>
    <submittedName>
        <fullName evidence="1">Uncharacterized protein</fullName>
    </submittedName>
</protein>
<gene>
    <name evidence="1" type="ORF">G2W53_018059</name>
</gene>
<evidence type="ECO:0000313" key="2">
    <source>
        <dbReference type="Proteomes" id="UP000634136"/>
    </source>
</evidence>
<sequence>MEGLELRREKEAEKNKGFNLLGFLEGA</sequence>
<evidence type="ECO:0000313" key="1">
    <source>
        <dbReference type="EMBL" id="KAF7826895.1"/>
    </source>
</evidence>
<reference evidence="1" key="1">
    <citation type="submission" date="2020-09" db="EMBL/GenBank/DDBJ databases">
        <title>Genome-Enabled Discovery of Anthraquinone Biosynthesis in Senna tora.</title>
        <authorList>
            <person name="Kang S.-H."/>
            <person name="Pandey R.P."/>
            <person name="Lee C.-M."/>
            <person name="Sim J.-S."/>
            <person name="Jeong J.-T."/>
            <person name="Choi B.-S."/>
            <person name="Jung M."/>
            <person name="Ginzburg D."/>
            <person name="Zhao K."/>
            <person name="Won S.Y."/>
            <person name="Oh T.-J."/>
            <person name="Yu Y."/>
            <person name="Kim N.-H."/>
            <person name="Lee O.R."/>
            <person name="Lee T.-H."/>
            <person name="Bashyal P."/>
            <person name="Kim T.-S."/>
            <person name="Lee W.-H."/>
            <person name="Kawkins C."/>
            <person name="Kim C.-K."/>
            <person name="Kim J.S."/>
            <person name="Ahn B.O."/>
            <person name="Rhee S.Y."/>
            <person name="Sohng J.K."/>
        </authorList>
    </citation>
    <scope>NUCLEOTIDE SEQUENCE</scope>
    <source>
        <tissue evidence="1">Leaf</tissue>
    </source>
</reference>
<comment type="caution">
    <text evidence="1">The sequence shown here is derived from an EMBL/GenBank/DDBJ whole genome shotgun (WGS) entry which is preliminary data.</text>
</comment>